<dbReference type="Proteomes" id="UP000214720">
    <property type="component" value="Unassembled WGS sequence"/>
</dbReference>
<reference evidence="2" key="1">
    <citation type="submission" date="2017-01" db="EMBL/GenBank/DDBJ databases">
        <title>Genome Analysis of Deinococcus marmoris KOPRI26562.</title>
        <authorList>
            <person name="Kim J.H."/>
            <person name="Oh H.-M."/>
        </authorList>
    </citation>
    <scope>NUCLEOTIDE SEQUENCE [LARGE SCALE GENOMIC DNA]</scope>
    <source>
        <strain evidence="2">PAMC 26633</strain>
    </source>
</reference>
<accession>A0A226WLK5</accession>
<gene>
    <name evidence="1" type="ORF">BSU04_43860</name>
</gene>
<sequence length="40" mass="4516">MDFGRPAGLDDAVRWLWRIGDKRVCAPTVKHLAVAFFGDK</sequence>
<comment type="caution">
    <text evidence="1">The sequence shown here is derived from an EMBL/GenBank/DDBJ whole genome shotgun (WGS) entry which is preliminary data.</text>
</comment>
<proteinExistence type="predicted"/>
<name>A0A226WLK5_CABSO</name>
<protein>
    <submittedName>
        <fullName evidence="1">Uncharacterized protein</fullName>
    </submittedName>
</protein>
<evidence type="ECO:0000313" key="2">
    <source>
        <dbReference type="Proteomes" id="UP000214720"/>
    </source>
</evidence>
<evidence type="ECO:0000313" key="1">
    <source>
        <dbReference type="EMBL" id="OXC72065.1"/>
    </source>
</evidence>
<dbReference type="AlphaFoldDB" id="A0A226WLK5"/>
<dbReference type="EMBL" id="MTHB01000285">
    <property type="protein sequence ID" value="OXC72065.1"/>
    <property type="molecule type" value="Genomic_DNA"/>
</dbReference>
<organism evidence="1 2">
    <name type="scientific">Caballeronia sordidicola</name>
    <name type="common">Burkholderia sordidicola</name>
    <dbReference type="NCBI Taxonomy" id="196367"/>
    <lineage>
        <taxon>Bacteria</taxon>
        <taxon>Pseudomonadati</taxon>
        <taxon>Pseudomonadota</taxon>
        <taxon>Betaproteobacteria</taxon>
        <taxon>Burkholderiales</taxon>
        <taxon>Burkholderiaceae</taxon>
        <taxon>Caballeronia</taxon>
    </lineage>
</organism>